<dbReference type="InterPro" id="IPR005119">
    <property type="entry name" value="LysR_subst-bd"/>
</dbReference>
<evidence type="ECO:0000256" key="2">
    <source>
        <dbReference type="ARBA" id="ARBA00023015"/>
    </source>
</evidence>
<comment type="caution">
    <text evidence="6">The sequence shown here is derived from an EMBL/GenBank/DDBJ whole genome shotgun (WGS) entry which is preliminary data.</text>
</comment>
<dbReference type="EMBL" id="RKLN01000006">
    <property type="protein sequence ID" value="RVW00880.1"/>
    <property type="molecule type" value="Genomic_DNA"/>
</dbReference>
<gene>
    <name evidence="6" type="ORF">EF834_15940</name>
</gene>
<dbReference type="InterPro" id="IPR036390">
    <property type="entry name" value="WH_DNA-bd_sf"/>
</dbReference>
<sequence length="320" mass="33968">MSEGFVPPPPPGTGAPARFLQRIRLRHLTCFVAVAQERHLGRAAQRLHLTQPAVTKTLNELEALANVRLVDRGRHGARLTPAGERFLRRAVAVTDAMESAAATLSGVGAPSAPIRVGALPTVASVILPKAISRLQSTHKDMGVRVTTGSNAVLLTTLRAGELDLAVGRMAEPDALQDVTFELLYTESLALVVRPGHPLTAYAGTAPMPAVLEYPMVVATAGTVPHHHTEVLLQRHGLSLPSGRIETLDITLARTLARDGDAVWFTPERAPQSDLDDGALVRLPQPTPGTAEPVGVFRRATPDSGTAVEEFAGILRELAAT</sequence>
<dbReference type="InterPro" id="IPR000847">
    <property type="entry name" value="LysR_HTH_N"/>
</dbReference>
<dbReference type="GO" id="GO:0005829">
    <property type="term" value="C:cytosol"/>
    <property type="evidence" value="ECO:0007669"/>
    <property type="project" value="TreeGrafter"/>
</dbReference>
<organism evidence="6 7">
    <name type="scientific">Rhodococcus spongiicola</name>
    <dbReference type="NCBI Taxonomy" id="2487352"/>
    <lineage>
        <taxon>Bacteria</taxon>
        <taxon>Bacillati</taxon>
        <taxon>Actinomycetota</taxon>
        <taxon>Actinomycetes</taxon>
        <taxon>Mycobacteriales</taxon>
        <taxon>Nocardiaceae</taxon>
        <taxon>Rhodococcus</taxon>
    </lineage>
</organism>
<dbReference type="Pfam" id="PF03466">
    <property type="entry name" value="LysR_substrate"/>
    <property type="match status" value="1"/>
</dbReference>
<dbReference type="Gene3D" id="3.40.190.10">
    <property type="entry name" value="Periplasmic binding protein-like II"/>
    <property type="match status" value="2"/>
</dbReference>
<dbReference type="GO" id="GO:0003700">
    <property type="term" value="F:DNA-binding transcription factor activity"/>
    <property type="evidence" value="ECO:0007669"/>
    <property type="project" value="InterPro"/>
</dbReference>
<dbReference type="SUPFAM" id="SSF53850">
    <property type="entry name" value="Periplasmic binding protein-like II"/>
    <property type="match status" value="1"/>
</dbReference>
<dbReference type="PRINTS" id="PR00039">
    <property type="entry name" value="HTHLYSR"/>
</dbReference>
<dbReference type="RefSeq" id="WP_127948206.1">
    <property type="nucleotide sequence ID" value="NZ_RKLN01000006.1"/>
</dbReference>
<evidence type="ECO:0000313" key="7">
    <source>
        <dbReference type="Proteomes" id="UP000284333"/>
    </source>
</evidence>
<dbReference type="PANTHER" id="PTHR30419:SF8">
    <property type="entry name" value="NITROGEN ASSIMILATION TRANSCRIPTIONAL ACTIVATOR-RELATED"/>
    <property type="match status" value="1"/>
</dbReference>
<dbReference type="Gene3D" id="1.10.10.10">
    <property type="entry name" value="Winged helix-like DNA-binding domain superfamily/Winged helix DNA-binding domain"/>
    <property type="match status" value="1"/>
</dbReference>
<dbReference type="InterPro" id="IPR036388">
    <property type="entry name" value="WH-like_DNA-bd_sf"/>
</dbReference>
<evidence type="ECO:0000259" key="5">
    <source>
        <dbReference type="PROSITE" id="PS50931"/>
    </source>
</evidence>
<dbReference type="FunFam" id="1.10.10.10:FF:000001">
    <property type="entry name" value="LysR family transcriptional regulator"/>
    <property type="match status" value="1"/>
</dbReference>
<keyword evidence="3" id="KW-0238">DNA-binding</keyword>
<dbReference type="SUPFAM" id="SSF46785">
    <property type="entry name" value="Winged helix' DNA-binding domain"/>
    <property type="match status" value="1"/>
</dbReference>
<evidence type="ECO:0000256" key="1">
    <source>
        <dbReference type="ARBA" id="ARBA00009437"/>
    </source>
</evidence>
<accession>A0A3S3A6S5</accession>
<protein>
    <submittedName>
        <fullName evidence="6">LysR family transcriptional regulator</fullName>
    </submittedName>
</protein>
<dbReference type="InterPro" id="IPR050950">
    <property type="entry name" value="HTH-type_LysR_regulators"/>
</dbReference>
<dbReference type="Proteomes" id="UP000284333">
    <property type="component" value="Unassembled WGS sequence"/>
</dbReference>
<keyword evidence="2" id="KW-0805">Transcription regulation</keyword>
<dbReference type="Pfam" id="PF00126">
    <property type="entry name" value="HTH_1"/>
    <property type="match status" value="1"/>
</dbReference>
<feature type="domain" description="HTH lysR-type" evidence="5">
    <location>
        <begin position="23"/>
        <end position="80"/>
    </location>
</feature>
<dbReference type="PANTHER" id="PTHR30419">
    <property type="entry name" value="HTH-TYPE TRANSCRIPTIONAL REGULATOR YBHD"/>
    <property type="match status" value="1"/>
</dbReference>
<name>A0A3S3A6S5_9NOCA</name>
<dbReference type="PROSITE" id="PS50931">
    <property type="entry name" value="HTH_LYSR"/>
    <property type="match status" value="1"/>
</dbReference>
<reference evidence="6 7" key="1">
    <citation type="submission" date="2018-11" db="EMBL/GenBank/DDBJ databases">
        <title>Rhodococcus spongicola sp. nov. and Rhodococcus xishaensis sp. nov. from marine sponges.</title>
        <authorList>
            <person name="Li L."/>
            <person name="Lin H.W."/>
        </authorList>
    </citation>
    <scope>NUCLEOTIDE SEQUENCE [LARGE SCALE GENOMIC DNA]</scope>
    <source>
        <strain evidence="6 7">LHW50502</strain>
    </source>
</reference>
<evidence type="ECO:0000256" key="3">
    <source>
        <dbReference type="ARBA" id="ARBA00023125"/>
    </source>
</evidence>
<dbReference type="AlphaFoldDB" id="A0A3S3A6S5"/>
<dbReference type="GO" id="GO:0003677">
    <property type="term" value="F:DNA binding"/>
    <property type="evidence" value="ECO:0007669"/>
    <property type="project" value="UniProtKB-KW"/>
</dbReference>
<proteinExistence type="inferred from homology"/>
<dbReference type="OrthoDB" id="3636008at2"/>
<evidence type="ECO:0000313" key="6">
    <source>
        <dbReference type="EMBL" id="RVW00880.1"/>
    </source>
</evidence>
<keyword evidence="7" id="KW-1185">Reference proteome</keyword>
<evidence type="ECO:0000256" key="4">
    <source>
        <dbReference type="ARBA" id="ARBA00023163"/>
    </source>
</evidence>
<keyword evidence="4" id="KW-0804">Transcription</keyword>
<comment type="similarity">
    <text evidence="1">Belongs to the LysR transcriptional regulatory family.</text>
</comment>